<dbReference type="RefSeq" id="WP_017055772.1">
    <property type="nucleotide sequence ID" value="NZ_JBGONX010000031.1"/>
</dbReference>
<keyword evidence="8" id="KW-1185">Reference proteome</keyword>
<dbReference type="EMBL" id="KP795533">
    <property type="protein sequence ID" value="AKN37396.1"/>
    <property type="molecule type" value="Genomic_DNA"/>
</dbReference>
<evidence type="ECO:0000313" key="3">
    <source>
        <dbReference type="EMBL" id="AKN37396.1"/>
    </source>
</evidence>
<sequence>MCRKDLLKDISEKLQSMGFTASNTQSPFTYQSNVKYPSIFADKSDYAHYIVYTPTRTLQIVAKYQESTGTTIEKLGYTALDAARTEFDSYLVVCGGGELLKHGRAIDFLNAQKHIAPRLHALGVQDLQQIIDVDSLVKVA</sequence>
<evidence type="ECO:0000313" key="4">
    <source>
        <dbReference type="EMBL" id="AKN38890.1"/>
    </source>
</evidence>
<dbReference type="EMBL" id="KP795618">
    <property type="protein sequence ID" value="AKN38890.1"/>
    <property type="molecule type" value="Genomic_DNA"/>
</dbReference>
<gene>
    <name evidence="7" type="ORF">ACED24_18600</name>
</gene>
<dbReference type="EMBL" id="KP795692">
    <property type="protein sequence ID" value="AKN40367.1"/>
    <property type="molecule type" value="Genomic_DNA"/>
</dbReference>
<evidence type="ECO:0000313" key="5">
    <source>
        <dbReference type="EMBL" id="AKN40132.1"/>
    </source>
</evidence>
<proteinExistence type="predicted"/>
<evidence type="ECO:0000313" key="8">
    <source>
        <dbReference type="Proteomes" id="UP001569177"/>
    </source>
</evidence>
<evidence type="ECO:0000313" key="6">
    <source>
        <dbReference type="EMBL" id="AKN40367.1"/>
    </source>
</evidence>
<evidence type="ECO:0000259" key="1">
    <source>
        <dbReference type="Pfam" id="PF20472"/>
    </source>
</evidence>
<dbReference type="InterPro" id="IPR046821">
    <property type="entry name" value="PDDEXK_11"/>
</dbReference>
<organism evidence="4">
    <name type="scientific">Vibrio kanaloae</name>
    <dbReference type="NCBI Taxonomy" id="170673"/>
    <lineage>
        <taxon>Bacteria</taxon>
        <taxon>Pseudomonadati</taxon>
        <taxon>Pseudomonadota</taxon>
        <taxon>Gammaproteobacteria</taxon>
        <taxon>Vibrionales</taxon>
        <taxon>Vibrionaceae</taxon>
        <taxon>Vibrio</taxon>
    </lineage>
</organism>
<dbReference type="EMBL" id="KP795680">
    <property type="protein sequence ID" value="AKN40132.1"/>
    <property type="molecule type" value="Genomic_DNA"/>
</dbReference>
<evidence type="ECO:0000313" key="2">
    <source>
        <dbReference type="EMBL" id="AKN35684.1"/>
    </source>
</evidence>
<dbReference type="Proteomes" id="UP001569177">
    <property type="component" value="Unassembled WGS sequence"/>
</dbReference>
<dbReference type="EMBL" id="KP795447">
    <property type="protein sequence ID" value="AKN35684.1"/>
    <property type="molecule type" value="Genomic_DNA"/>
</dbReference>
<protein>
    <submittedName>
        <fullName evidence="7">PD-(D/E)XK nuclease superfamily protein</fullName>
    </submittedName>
</protein>
<reference evidence="7 8" key="2">
    <citation type="submission" date="2024-06" db="EMBL/GenBank/DDBJ databases">
        <authorList>
            <person name="Steensen K."/>
            <person name="Seneca J."/>
            <person name="Bartlau N."/>
            <person name="Yu A.X."/>
            <person name="Polz M.F."/>
        </authorList>
    </citation>
    <scope>NUCLEOTIDE SEQUENCE [LARGE SCALE GENOMIC DNA]</scope>
    <source>
        <strain evidence="7 8">5S240</strain>
    </source>
</reference>
<name>A0A0H3ZRK0_9VIBR</name>
<accession>A0A0H3ZRK0</accession>
<evidence type="ECO:0000313" key="7">
    <source>
        <dbReference type="EMBL" id="MEZ8092073.1"/>
    </source>
</evidence>
<dbReference type="AlphaFoldDB" id="A0A0H3ZRK0"/>
<reference evidence="4" key="1">
    <citation type="journal article" date="2015" name="MBio">
        <title>Eco-Evolutionary Dynamics of Episomes among Ecologically Cohesive Bacterial Populations.</title>
        <authorList>
            <person name="Xue H."/>
            <person name="Cordero O.X."/>
            <person name="Camas F.M."/>
            <person name="Trimble W."/>
            <person name="Meyer F."/>
            <person name="Guglielmini J."/>
            <person name="Rocha E.P."/>
            <person name="Polz M.F."/>
        </authorList>
    </citation>
    <scope>NUCLEOTIDE SEQUENCE</scope>
    <source>
        <strain evidence="3">1S_120</strain>
        <strain evidence="2">1S_77</strain>
        <strain evidence="5">5S_149</strain>
        <strain evidence="6">5S_239</strain>
        <strain evidence="4">5S_240</strain>
    </source>
</reference>
<dbReference type="Pfam" id="PF20472">
    <property type="entry name" value="PDDEXK_11"/>
    <property type="match status" value="1"/>
</dbReference>
<dbReference type="EMBL" id="JBGOOJ010000024">
    <property type="protein sequence ID" value="MEZ8092073.1"/>
    <property type="molecule type" value="Genomic_DNA"/>
</dbReference>
<feature type="domain" description="PD-(D/E)XK nuclease" evidence="1">
    <location>
        <begin position="8"/>
        <end position="132"/>
    </location>
</feature>